<dbReference type="AlphaFoldDB" id="A0A4D7CRU3"/>
<dbReference type="Gene3D" id="1.10.443.10">
    <property type="entry name" value="Intergrase catalytic core"/>
    <property type="match status" value="1"/>
</dbReference>
<comment type="similarity">
    <text evidence="1">Belongs to the 'phage' integrase family.</text>
</comment>
<dbReference type="InterPro" id="IPR044068">
    <property type="entry name" value="CB"/>
</dbReference>
<dbReference type="InterPro" id="IPR010998">
    <property type="entry name" value="Integrase_recombinase_N"/>
</dbReference>
<dbReference type="RefSeq" id="WP_136953727.1">
    <property type="nucleotide sequence ID" value="NZ_CP039712.1"/>
</dbReference>
<dbReference type="KEGG" id="vao:FA707_07955"/>
<keyword evidence="2" id="KW-0229">DNA integration</keyword>
<dbReference type="Gene3D" id="1.10.150.130">
    <property type="match status" value="1"/>
</dbReference>
<evidence type="ECO:0000313" key="8">
    <source>
        <dbReference type="EMBL" id="QCI86905.1"/>
    </source>
</evidence>
<dbReference type="Pfam" id="PF00589">
    <property type="entry name" value="Phage_integrase"/>
    <property type="match status" value="1"/>
</dbReference>
<reference evidence="8 9" key="1">
    <citation type="submission" date="2019-04" db="EMBL/GenBank/DDBJ databases">
        <title>Vagococcus sp. nov., isolated from faeces of yaks (Bos grunniens).</title>
        <authorList>
            <person name="Ge Y."/>
        </authorList>
    </citation>
    <scope>NUCLEOTIDE SEQUENCE [LARGE SCALE GENOMIC DNA]</scope>
    <source>
        <strain evidence="8 9">MN-17</strain>
    </source>
</reference>
<dbReference type="InterPro" id="IPR013762">
    <property type="entry name" value="Integrase-like_cat_sf"/>
</dbReference>
<evidence type="ECO:0000256" key="5">
    <source>
        <dbReference type="PROSITE-ProRule" id="PRU01248"/>
    </source>
</evidence>
<evidence type="ECO:0000313" key="9">
    <source>
        <dbReference type="Proteomes" id="UP000298615"/>
    </source>
</evidence>
<evidence type="ECO:0000259" key="6">
    <source>
        <dbReference type="PROSITE" id="PS51898"/>
    </source>
</evidence>
<keyword evidence="9" id="KW-1185">Reference proteome</keyword>
<keyword evidence="4" id="KW-0233">DNA recombination</keyword>
<evidence type="ECO:0000256" key="1">
    <source>
        <dbReference type="ARBA" id="ARBA00008857"/>
    </source>
</evidence>
<dbReference type="InterPro" id="IPR011010">
    <property type="entry name" value="DNA_brk_join_enz"/>
</dbReference>
<dbReference type="PROSITE" id="PS51900">
    <property type="entry name" value="CB"/>
    <property type="match status" value="1"/>
</dbReference>
<dbReference type="GO" id="GO:0015074">
    <property type="term" value="P:DNA integration"/>
    <property type="evidence" value="ECO:0007669"/>
    <property type="project" value="InterPro"/>
</dbReference>
<dbReference type="CDD" id="cd01189">
    <property type="entry name" value="INT_ICEBs1_C_like"/>
    <property type="match status" value="1"/>
</dbReference>
<gene>
    <name evidence="8" type="ORF">FA707_07955</name>
</gene>
<dbReference type="SUPFAM" id="SSF56349">
    <property type="entry name" value="DNA breaking-rejoining enzymes"/>
    <property type="match status" value="1"/>
</dbReference>
<sequence length="419" mass="48378">MAMKKSKYTGVYYDKEADKVQVQISLGTDPVTGKRNRLKTMVDENNKPFSSLTEANKFVVVQKAKYFKTGAYAASKMSFDTFVDNEYLPHYKTTVKPQTYEHKLNGIKVIRNFFGKRKLKDIDVKLVNDFRIWLVNYGYKPSYSSGLFSTFKRILSFAEQLGYIQDNPAHKVKALPKGKAKVAFWTKKEFEKVLAQICIDDVYEHLNYTMLTLYFMTGMRVNEATALYWEDIDFKRKQIHVCHNLLIKNQKEFERSDDLKTTNANRFISLDDTTVEILRAWKDKQKEIGLGHKKDFVLSFTGKPLIKSTISRIIKRYAALANIHSIQAKGLRHSHVSYLINEFNIEILKISKRLGHSSPEITYRHYAHLYAGADRDIANEINGTINFSSSKESNVHFQGNQFIKKNTVPEVSPKDTKTA</sequence>
<dbReference type="PANTHER" id="PTHR30349">
    <property type="entry name" value="PHAGE INTEGRASE-RELATED"/>
    <property type="match status" value="1"/>
</dbReference>
<evidence type="ECO:0000259" key="7">
    <source>
        <dbReference type="PROSITE" id="PS51900"/>
    </source>
</evidence>
<evidence type="ECO:0000256" key="2">
    <source>
        <dbReference type="ARBA" id="ARBA00022908"/>
    </source>
</evidence>
<name>A0A4D7CRU3_9ENTE</name>
<evidence type="ECO:0000256" key="3">
    <source>
        <dbReference type="ARBA" id="ARBA00023125"/>
    </source>
</evidence>
<evidence type="ECO:0000256" key="4">
    <source>
        <dbReference type="ARBA" id="ARBA00023172"/>
    </source>
</evidence>
<proteinExistence type="inferred from homology"/>
<dbReference type="InterPro" id="IPR050090">
    <property type="entry name" value="Tyrosine_recombinase_XerCD"/>
</dbReference>
<dbReference type="GO" id="GO:0003677">
    <property type="term" value="F:DNA binding"/>
    <property type="evidence" value="ECO:0007669"/>
    <property type="project" value="UniProtKB-UniRule"/>
</dbReference>
<keyword evidence="3 5" id="KW-0238">DNA-binding</keyword>
<accession>A0A4D7CRU3</accession>
<protein>
    <submittedName>
        <fullName evidence="8">Site-specific integrase</fullName>
    </submittedName>
</protein>
<dbReference type="Pfam" id="PF14659">
    <property type="entry name" value="Phage_int_SAM_3"/>
    <property type="match status" value="1"/>
</dbReference>
<dbReference type="Proteomes" id="UP000298615">
    <property type="component" value="Chromosome"/>
</dbReference>
<dbReference type="EMBL" id="CP039712">
    <property type="protein sequence ID" value="QCI86905.1"/>
    <property type="molecule type" value="Genomic_DNA"/>
</dbReference>
<feature type="domain" description="Core-binding (CB)" evidence="7">
    <location>
        <begin position="78"/>
        <end position="159"/>
    </location>
</feature>
<feature type="domain" description="Tyr recombinase" evidence="6">
    <location>
        <begin position="180"/>
        <end position="379"/>
    </location>
</feature>
<dbReference type="PANTHER" id="PTHR30349:SF64">
    <property type="entry name" value="PROPHAGE INTEGRASE INTD-RELATED"/>
    <property type="match status" value="1"/>
</dbReference>
<dbReference type="PROSITE" id="PS51898">
    <property type="entry name" value="TYR_RECOMBINASE"/>
    <property type="match status" value="1"/>
</dbReference>
<dbReference type="GO" id="GO:0006310">
    <property type="term" value="P:DNA recombination"/>
    <property type="evidence" value="ECO:0007669"/>
    <property type="project" value="UniProtKB-KW"/>
</dbReference>
<organism evidence="8 9">
    <name type="scientific">Vagococcus zengguangii</name>
    <dbReference type="NCBI Taxonomy" id="2571750"/>
    <lineage>
        <taxon>Bacteria</taxon>
        <taxon>Bacillati</taxon>
        <taxon>Bacillota</taxon>
        <taxon>Bacilli</taxon>
        <taxon>Lactobacillales</taxon>
        <taxon>Enterococcaceae</taxon>
        <taxon>Vagococcus</taxon>
    </lineage>
</organism>
<dbReference type="InterPro" id="IPR004107">
    <property type="entry name" value="Integrase_SAM-like_N"/>
</dbReference>
<dbReference type="InterPro" id="IPR002104">
    <property type="entry name" value="Integrase_catalytic"/>
</dbReference>